<reference evidence="1" key="1">
    <citation type="submission" date="2014-09" db="EMBL/GenBank/DDBJ databases">
        <authorList>
            <person name="Magalhaes I.L.F."/>
            <person name="Oliveira U."/>
            <person name="Santos F.R."/>
            <person name="Vidigal T.H.D.A."/>
            <person name="Brescovit A.D."/>
            <person name="Santos A.J."/>
        </authorList>
    </citation>
    <scope>NUCLEOTIDE SEQUENCE</scope>
    <source>
        <tissue evidence="1">Shoot tissue taken approximately 20 cm above the soil surface</tissue>
    </source>
</reference>
<name>A0A0A8Y3D8_ARUDO</name>
<dbReference type="AlphaFoldDB" id="A0A0A8Y3D8"/>
<organism evidence="1">
    <name type="scientific">Arundo donax</name>
    <name type="common">Giant reed</name>
    <name type="synonym">Donax arundinaceus</name>
    <dbReference type="NCBI Taxonomy" id="35708"/>
    <lineage>
        <taxon>Eukaryota</taxon>
        <taxon>Viridiplantae</taxon>
        <taxon>Streptophyta</taxon>
        <taxon>Embryophyta</taxon>
        <taxon>Tracheophyta</taxon>
        <taxon>Spermatophyta</taxon>
        <taxon>Magnoliopsida</taxon>
        <taxon>Liliopsida</taxon>
        <taxon>Poales</taxon>
        <taxon>Poaceae</taxon>
        <taxon>PACMAD clade</taxon>
        <taxon>Arundinoideae</taxon>
        <taxon>Arundineae</taxon>
        <taxon>Arundo</taxon>
    </lineage>
</organism>
<accession>A0A0A8Y3D8</accession>
<evidence type="ECO:0000313" key="1">
    <source>
        <dbReference type="EMBL" id="JAD20806.1"/>
    </source>
</evidence>
<sequence>MTSPFQPFLPIPLRNAWISSSSFLISFMSLGSAAID</sequence>
<proteinExistence type="predicted"/>
<dbReference type="EMBL" id="GBRH01277089">
    <property type="protein sequence ID" value="JAD20806.1"/>
    <property type="molecule type" value="Transcribed_RNA"/>
</dbReference>
<protein>
    <submittedName>
        <fullName evidence="1">Uncharacterized protein</fullName>
    </submittedName>
</protein>
<reference evidence="1" key="2">
    <citation type="journal article" date="2015" name="Data Brief">
        <title>Shoot transcriptome of the giant reed, Arundo donax.</title>
        <authorList>
            <person name="Barrero R.A."/>
            <person name="Guerrero F.D."/>
            <person name="Moolhuijzen P."/>
            <person name="Goolsby J.A."/>
            <person name="Tidwell J."/>
            <person name="Bellgard S.E."/>
            <person name="Bellgard M.I."/>
        </authorList>
    </citation>
    <scope>NUCLEOTIDE SEQUENCE</scope>
    <source>
        <tissue evidence="1">Shoot tissue taken approximately 20 cm above the soil surface</tissue>
    </source>
</reference>